<keyword evidence="1" id="KW-0732">Signal</keyword>
<dbReference type="AlphaFoldDB" id="A0A0K9PSF1"/>
<organism evidence="2 3">
    <name type="scientific">Zostera marina</name>
    <name type="common">Eelgrass</name>
    <dbReference type="NCBI Taxonomy" id="29655"/>
    <lineage>
        <taxon>Eukaryota</taxon>
        <taxon>Viridiplantae</taxon>
        <taxon>Streptophyta</taxon>
        <taxon>Embryophyta</taxon>
        <taxon>Tracheophyta</taxon>
        <taxon>Spermatophyta</taxon>
        <taxon>Magnoliopsida</taxon>
        <taxon>Liliopsida</taxon>
        <taxon>Zosteraceae</taxon>
        <taxon>Zostera</taxon>
    </lineage>
</organism>
<evidence type="ECO:0000313" key="3">
    <source>
        <dbReference type="Proteomes" id="UP000036987"/>
    </source>
</evidence>
<name>A0A0K9PSF1_ZOSMR</name>
<evidence type="ECO:0000313" key="2">
    <source>
        <dbReference type="EMBL" id="KMZ71884.1"/>
    </source>
</evidence>
<accession>A0A0K9PSF1</accession>
<comment type="caution">
    <text evidence="2">The sequence shown here is derived from an EMBL/GenBank/DDBJ whole genome shotgun (WGS) entry which is preliminary data.</text>
</comment>
<sequence length="143" mass="15966">MRNGLRCFLACVLPCGALDIVRVVHINGHVDEYINQISAGEVLKANPNHVLSKPCSYGGVSHKIVAVSPDSNLKRGNIYFLVPSRISLPKKKMRREVSEKETEPDDAAENTVVTYLMEMSNHRRSVRVGVWKPHLQSISEDDS</sequence>
<dbReference type="Pfam" id="PF14009">
    <property type="entry name" value="PADRE"/>
    <property type="match status" value="1"/>
</dbReference>
<dbReference type="InterPro" id="IPR025322">
    <property type="entry name" value="PADRE_dom"/>
</dbReference>
<evidence type="ECO:0008006" key="4">
    <source>
        <dbReference type="Google" id="ProtNLM"/>
    </source>
</evidence>
<dbReference type="OMA" id="TWRPHLE"/>
<gene>
    <name evidence="2" type="ORF">ZOSMA_172G00110</name>
</gene>
<evidence type="ECO:0000256" key="1">
    <source>
        <dbReference type="SAM" id="SignalP"/>
    </source>
</evidence>
<feature type="chain" id="PRO_5005527839" description="DUF4228 domain protein" evidence="1">
    <location>
        <begin position="18"/>
        <end position="143"/>
    </location>
</feature>
<reference evidence="3" key="1">
    <citation type="journal article" date="2016" name="Nature">
        <title>The genome of the seagrass Zostera marina reveals angiosperm adaptation to the sea.</title>
        <authorList>
            <person name="Olsen J.L."/>
            <person name="Rouze P."/>
            <person name="Verhelst B."/>
            <person name="Lin Y.-C."/>
            <person name="Bayer T."/>
            <person name="Collen J."/>
            <person name="Dattolo E."/>
            <person name="De Paoli E."/>
            <person name="Dittami S."/>
            <person name="Maumus F."/>
            <person name="Michel G."/>
            <person name="Kersting A."/>
            <person name="Lauritano C."/>
            <person name="Lohaus R."/>
            <person name="Toepel M."/>
            <person name="Tonon T."/>
            <person name="Vanneste K."/>
            <person name="Amirebrahimi M."/>
            <person name="Brakel J."/>
            <person name="Bostroem C."/>
            <person name="Chovatia M."/>
            <person name="Grimwood J."/>
            <person name="Jenkins J.W."/>
            <person name="Jueterbock A."/>
            <person name="Mraz A."/>
            <person name="Stam W.T."/>
            <person name="Tice H."/>
            <person name="Bornberg-Bauer E."/>
            <person name="Green P.J."/>
            <person name="Pearson G.A."/>
            <person name="Procaccini G."/>
            <person name="Duarte C.M."/>
            <person name="Schmutz J."/>
            <person name="Reusch T.B.H."/>
            <person name="Van de Peer Y."/>
        </authorList>
    </citation>
    <scope>NUCLEOTIDE SEQUENCE [LARGE SCALE GENOMIC DNA]</scope>
    <source>
        <strain evidence="3">cv. Finnish</strain>
    </source>
</reference>
<dbReference type="PANTHER" id="PTHR33052">
    <property type="entry name" value="DUF4228 DOMAIN PROTEIN-RELATED"/>
    <property type="match status" value="1"/>
</dbReference>
<proteinExistence type="predicted"/>
<dbReference type="EMBL" id="LFYR01000650">
    <property type="protein sequence ID" value="KMZ71884.1"/>
    <property type="molecule type" value="Genomic_DNA"/>
</dbReference>
<keyword evidence="3" id="KW-1185">Reference proteome</keyword>
<feature type="signal peptide" evidence="1">
    <location>
        <begin position="1"/>
        <end position="17"/>
    </location>
</feature>
<protein>
    <recommendedName>
        <fullName evidence="4">DUF4228 domain protein</fullName>
    </recommendedName>
</protein>
<dbReference type="Proteomes" id="UP000036987">
    <property type="component" value="Unassembled WGS sequence"/>
</dbReference>
<dbReference type="OrthoDB" id="1856818at2759"/>